<sequence>MRRRRDAEKYTYVYHPWFLRQGSLFSAITLSSSGLIPTAQKVGDSSTPQCHRSGSSEMVSSTGSPLVFKHKIHCYDHHLDCRLKFPEYEQEIDKLTVSESHLLNSQEHFSL</sequence>
<dbReference type="AlphaFoldDB" id="A0A4V6RGV6"/>
<keyword evidence="3" id="KW-1185">Reference proteome</keyword>
<comment type="caution">
    <text evidence="2">The sequence shown here is derived from an EMBL/GenBank/DDBJ whole genome shotgun (WGS) entry which is preliminary data.</text>
</comment>
<evidence type="ECO:0000313" key="3">
    <source>
        <dbReference type="Proteomes" id="UP000308267"/>
    </source>
</evidence>
<dbReference type="EMBL" id="SJOL01007812">
    <property type="protein sequence ID" value="TGZ61734.1"/>
    <property type="molecule type" value="Genomic_DNA"/>
</dbReference>
<feature type="region of interest" description="Disordered" evidence="1">
    <location>
        <begin position="41"/>
        <end position="61"/>
    </location>
</feature>
<name>A0A4V6RGV6_OPIFE</name>
<evidence type="ECO:0000313" key="2">
    <source>
        <dbReference type="EMBL" id="TGZ61734.1"/>
    </source>
</evidence>
<evidence type="ECO:0000256" key="1">
    <source>
        <dbReference type="SAM" id="MobiDB-lite"/>
    </source>
</evidence>
<feature type="compositionally biased region" description="Polar residues" evidence="1">
    <location>
        <begin position="43"/>
        <end position="52"/>
    </location>
</feature>
<accession>A0A4V6RGV6</accession>
<dbReference type="Proteomes" id="UP000308267">
    <property type="component" value="Unassembled WGS sequence"/>
</dbReference>
<protein>
    <submittedName>
        <fullName evidence="2">Uncharacterized protein</fullName>
    </submittedName>
</protein>
<gene>
    <name evidence="2" type="ORF">CRM22_007809</name>
</gene>
<reference evidence="2 3" key="1">
    <citation type="journal article" date="2019" name="BMC Genomics">
        <title>New insights from Opisthorchis felineus genome: update on genomics of the epidemiologically important liver flukes.</title>
        <authorList>
            <person name="Ershov N.I."/>
            <person name="Mordvinov V.A."/>
            <person name="Prokhortchouk E.B."/>
            <person name="Pakharukova M.Y."/>
            <person name="Gunbin K.V."/>
            <person name="Ustyantsev K."/>
            <person name="Genaev M.A."/>
            <person name="Blinov A.G."/>
            <person name="Mazur A."/>
            <person name="Boulygina E."/>
            <person name="Tsygankova S."/>
            <person name="Khrameeva E."/>
            <person name="Chekanov N."/>
            <person name="Fan G."/>
            <person name="Xiao A."/>
            <person name="Zhang H."/>
            <person name="Xu X."/>
            <person name="Yang H."/>
            <person name="Solovyev V."/>
            <person name="Lee S.M."/>
            <person name="Liu X."/>
            <person name="Afonnikov D.A."/>
            <person name="Skryabin K.G."/>
        </authorList>
    </citation>
    <scope>NUCLEOTIDE SEQUENCE [LARGE SCALE GENOMIC DNA]</scope>
    <source>
        <strain evidence="2">AK-0245</strain>
        <tissue evidence="2">Whole organism</tissue>
    </source>
</reference>
<proteinExistence type="predicted"/>
<organism evidence="2 3">
    <name type="scientific">Opisthorchis felineus</name>
    <dbReference type="NCBI Taxonomy" id="147828"/>
    <lineage>
        <taxon>Eukaryota</taxon>
        <taxon>Metazoa</taxon>
        <taxon>Spiralia</taxon>
        <taxon>Lophotrochozoa</taxon>
        <taxon>Platyhelminthes</taxon>
        <taxon>Trematoda</taxon>
        <taxon>Digenea</taxon>
        <taxon>Opisthorchiida</taxon>
        <taxon>Opisthorchiata</taxon>
        <taxon>Opisthorchiidae</taxon>
        <taxon>Opisthorchis</taxon>
    </lineage>
</organism>